<protein>
    <submittedName>
        <fullName evidence="10">DnaJ-related protein scj1</fullName>
    </submittedName>
</protein>
<evidence type="ECO:0000256" key="3">
    <source>
        <dbReference type="ARBA" id="ARBA00022771"/>
    </source>
</evidence>
<dbReference type="STRING" id="177199.A0A420YNX5"/>
<keyword evidence="5" id="KW-0143">Chaperone</keyword>
<dbReference type="Gene3D" id="2.10.230.10">
    <property type="entry name" value="Heat shock protein DnaJ, cysteine-rich domain"/>
    <property type="match status" value="1"/>
</dbReference>
<dbReference type="GO" id="GO:0051082">
    <property type="term" value="F:unfolded protein binding"/>
    <property type="evidence" value="ECO:0007669"/>
    <property type="project" value="InterPro"/>
</dbReference>
<evidence type="ECO:0000256" key="6">
    <source>
        <dbReference type="PROSITE-ProRule" id="PRU00546"/>
    </source>
</evidence>
<dbReference type="SUPFAM" id="SSF57938">
    <property type="entry name" value="DnaJ/Hsp40 cysteine-rich domain"/>
    <property type="match status" value="1"/>
</dbReference>
<keyword evidence="3 6" id="KW-0863">Zinc-finger</keyword>
<dbReference type="GO" id="GO:0006457">
    <property type="term" value="P:protein folding"/>
    <property type="evidence" value="ECO:0007669"/>
    <property type="project" value="InterPro"/>
</dbReference>
<feature type="chain" id="PRO_5019070948" evidence="7">
    <location>
        <begin position="21"/>
        <end position="417"/>
    </location>
</feature>
<gene>
    <name evidence="10" type="primary">SCJ1</name>
    <name evidence="10" type="ORF">DL546_009528</name>
</gene>
<feature type="domain" description="J" evidence="8">
    <location>
        <begin position="23"/>
        <end position="88"/>
    </location>
</feature>
<keyword evidence="1 6" id="KW-0479">Metal-binding</keyword>
<evidence type="ECO:0000256" key="1">
    <source>
        <dbReference type="ARBA" id="ARBA00022723"/>
    </source>
</evidence>
<evidence type="ECO:0000313" key="10">
    <source>
        <dbReference type="EMBL" id="RKU49607.1"/>
    </source>
</evidence>
<dbReference type="InterPro" id="IPR001305">
    <property type="entry name" value="HSP_DnaJ_Cys-rich_dom"/>
</dbReference>
<dbReference type="PROSITE" id="PS50076">
    <property type="entry name" value="DNAJ_2"/>
    <property type="match status" value="1"/>
</dbReference>
<dbReference type="SUPFAM" id="SSF46565">
    <property type="entry name" value="Chaperone J-domain"/>
    <property type="match status" value="1"/>
</dbReference>
<evidence type="ECO:0000256" key="2">
    <source>
        <dbReference type="ARBA" id="ARBA00022737"/>
    </source>
</evidence>
<dbReference type="InterPro" id="IPR036410">
    <property type="entry name" value="HSP_DnaJ_Cys-rich_dom_sf"/>
</dbReference>
<dbReference type="InterPro" id="IPR002939">
    <property type="entry name" value="DnaJ_C"/>
</dbReference>
<evidence type="ECO:0000259" key="9">
    <source>
        <dbReference type="PROSITE" id="PS51188"/>
    </source>
</evidence>
<dbReference type="EMBL" id="QVQW01000001">
    <property type="protein sequence ID" value="RKU49607.1"/>
    <property type="molecule type" value="Genomic_DNA"/>
</dbReference>
<dbReference type="Pfam" id="PF01556">
    <property type="entry name" value="DnaJ_C"/>
    <property type="match status" value="1"/>
</dbReference>
<dbReference type="Proteomes" id="UP000275385">
    <property type="component" value="Unassembled WGS sequence"/>
</dbReference>
<dbReference type="Pfam" id="PF00684">
    <property type="entry name" value="DnaJ_CXXCXGXG"/>
    <property type="match status" value="1"/>
</dbReference>
<dbReference type="SUPFAM" id="SSF49493">
    <property type="entry name" value="HSP40/DnaJ peptide-binding domain"/>
    <property type="match status" value="2"/>
</dbReference>
<evidence type="ECO:0000313" key="11">
    <source>
        <dbReference type="Proteomes" id="UP000275385"/>
    </source>
</evidence>
<evidence type="ECO:0000256" key="4">
    <source>
        <dbReference type="ARBA" id="ARBA00022833"/>
    </source>
</evidence>
<dbReference type="OrthoDB" id="550424at2759"/>
<dbReference type="CDD" id="cd10747">
    <property type="entry name" value="DnaJ_C"/>
    <property type="match status" value="1"/>
</dbReference>
<keyword evidence="7" id="KW-0732">Signal</keyword>
<dbReference type="SMART" id="SM00271">
    <property type="entry name" value="DnaJ"/>
    <property type="match status" value="1"/>
</dbReference>
<feature type="domain" description="CR-type" evidence="9">
    <location>
        <begin position="146"/>
        <end position="228"/>
    </location>
</feature>
<feature type="zinc finger region" description="CR-type" evidence="6">
    <location>
        <begin position="146"/>
        <end position="228"/>
    </location>
</feature>
<evidence type="ECO:0000256" key="7">
    <source>
        <dbReference type="SAM" id="SignalP"/>
    </source>
</evidence>
<name>A0A420YNX5_9PEZI</name>
<accession>A0A420YNX5</accession>
<dbReference type="Gene3D" id="2.60.260.20">
    <property type="entry name" value="Urease metallochaperone UreE, N-terminal domain"/>
    <property type="match status" value="2"/>
</dbReference>
<proteinExistence type="predicted"/>
<dbReference type="PRINTS" id="PR00625">
    <property type="entry name" value="JDOMAIN"/>
</dbReference>
<keyword evidence="4 6" id="KW-0862">Zinc</keyword>
<organism evidence="10 11">
    <name type="scientific">Coniochaeta pulveracea</name>
    <dbReference type="NCBI Taxonomy" id="177199"/>
    <lineage>
        <taxon>Eukaryota</taxon>
        <taxon>Fungi</taxon>
        <taxon>Dikarya</taxon>
        <taxon>Ascomycota</taxon>
        <taxon>Pezizomycotina</taxon>
        <taxon>Sordariomycetes</taxon>
        <taxon>Sordariomycetidae</taxon>
        <taxon>Coniochaetales</taxon>
        <taxon>Coniochaetaceae</taxon>
        <taxon>Coniochaeta</taxon>
    </lineage>
</organism>
<dbReference type="GO" id="GO:0030544">
    <property type="term" value="F:Hsp70 protein binding"/>
    <property type="evidence" value="ECO:0007669"/>
    <property type="project" value="InterPro"/>
</dbReference>
<reference evidence="10 11" key="1">
    <citation type="submission" date="2018-08" db="EMBL/GenBank/DDBJ databases">
        <title>Draft genome of the lignicolous fungus Coniochaeta pulveracea.</title>
        <authorList>
            <person name="Borstlap C.J."/>
            <person name="De Witt R.N."/>
            <person name="Botha A."/>
            <person name="Volschenk H."/>
        </authorList>
    </citation>
    <scope>NUCLEOTIDE SEQUENCE [LARGE SCALE GENOMIC DNA]</scope>
    <source>
        <strain evidence="10 11">CAB683</strain>
    </source>
</reference>
<dbReference type="AlphaFoldDB" id="A0A420YNX5"/>
<evidence type="ECO:0000259" key="8">
    <source>
        <dbReference type="PROSITE" id="PS50076"/>
    </source>
</evidence>
<dbReference type="PANTHER" id="PTHR43888">
    <property type="entry name" value="DNAJ-LIKE-2, ISOFORM A-RELATED"/>
    <property type="match status" value="1"/>
</dbReference>
<comment type="caution">
    <text evidence="10">The sequence shown here is derived from an EMBL/GenBank/DDBJ whole genome shotgun (WGS) entry which is preliminary data.</text>
</comment>
<dbReference type="PROSITE" id="PS51188">
    <property type="entry name" value="ZF_CR"/>
    <property type="match status" value="1"/>
</dbReference>
<dbReference type="InterPro" id="IPR036869">
    <property type="entry name" value="J_dom_sf"/>
</dbReference>
<dbReference type="CDD" id="cd06257">
    <property type="entry name" value="DnaJ"/>
    <property type="match status" value="1"/>
</dbReference>
<dbReference type="CDD" id="cd10719">
    <property type="entry name" value="DnaJ_zf"/>
    <property type="match status" value="1"/>
</dbReference>
<feature type="signal peptide" evidence="7">
    <location>
        <begin position="1"/>
        <end position="20"/>
    </location>
</feature>
<dbReference type="InterPro" id="IPR044713">
    <property type="entry name" value="DNJA1/2-like"/>
</dbReference>
<sequence length="417" mass="47088">MWFHGAALLLLLAFAQLVLCAEDYYKVLGVQKTASEKEIKSAYRQLSKKYHPDKNPGDSTAETKFVEVSEAYEALSSAETRKIYDQYGHEGLQRHKQGGGFQSHDPFDLFGRMFGGQGHFGRHSGQRRGQNLELKVNIALRDFYSGKMAEFEWDKQQICEECSGTGSADGHVDTCGVCRGHGIVIQKQQLAPGMYQQVQMQCHACGGRGKTIPHKCPACGGNRVVRKKTPVQVTIDRGAPRGHQILFEGEADASPDYVAGDLFVTLQEKEPSLEEDNPDKVDGTFFRRRGDDLHWTEVLSVREAWMGDWTRNLTHLDGHIVRLGRNRGEVVQPNHVETVKGEGMPKWHEDGDSVYHQTEFGDLYVTYVVVLPDQMEKGMEKDFWALWQKWRGKTGVNLHKDSGRPDKVVLSDEHDEL</sequence>
<keyword evidence="2" id="KW-0677">Repeat</keyword>
<dbReference type="InterPro" id="IPR001623">
    <property type="entry name" value="DnaJ_domain"/>
</dbReference>
<dbReference type="FunFam" id="2.10.230.10:FF:000001">
    <property type="entry name" value="DnaJ subfamily A member 2"/>
    <property type="match status" value="1"/>
</dbReference>
<dbReference type="Pfam" id="PF00226">
    <property type="entry name" value="DnaJ"/>
    <property type="match status" value="1"/>
</dbReference>
<keyword evidence="11" id="KW-1185">Reference proteome</keyword>
<evidence type="ECO:0000256" key="5">
    <source>
        <dbReference type="ARBA" id="ARBA00023186"/>
    </source>
</evidence>
<dbReference type="InterPro" id="IPR008971">
    <property type="entry name" value="HSP40/DnaJ_pept-bd"/>
</dbReference>
<dbReference type="Gene3D" id="1.10.287.110">
    <property type="entry name" value="DnaJ domain"/>
    <property type="match status" value="1"/>
</dbReference>
<dbReference type="GO" id="GO:0008270">
    <property type="term" value="F:zinc ion binding"/>
    <property type="evidence" value="ECO:0007669"/>
    <property type="project" value="UniProtKB-KW"/>
</dbReference>